<name>A0A096B824_FLAPL</name>
<dbReference type="RefSeq" id="WP_007493130.1">
    <property type="nucleotide sequence ID" value="NZ_KN174163.1"/>
</dbReference>
<feature type="domain" description="Anti-sigma-28 factor FlgM C-terminal" evidence="2">
    <location>
        <begin position="72"/>
        <end position="97"/>
    </location>
</feature>
<dbReference type="Pfam" id="PF04316">
    <property type="entry name" value="FlgM"/>
    <property type="match status" value="1"/>
</dbReference>
<dbReference type="GeneID" id="63974836"/>
<feature type="region of interest" description="Disordered" evidence="1">
    <location>
        <begin position="1"/>
        <end position="35"/>
    </location>
</feature>
<reference evidence="3 4" key="1">
    <citation type="submission" date="2011-08" db="EMBL/GenBank/DDBJ databases">
        <title>The Genome Sequence of Clostridium orbiscindens 1_3_50AFAA.</title>
        <authorList>
            <consortium name="The Broad Institute Genome Sequencing Platform"/>
            <person name="Earl A."/>
            <person name="Ward D."/>
            <person name="Feldgarden M."/>
            <person name="Gevers D."/>
            <person name="Daigneault M."/>
            <person name="Strauss J."/>
            <person name="Allen-Vercoe E."/>
            <person name="Young S.K."/>
            <person name="Zeng Q."/>
            <person name="Gargeya S."/>
            <person name="Fitzgerald M."/>
            <person name="Haas B."/>
            <person name="Abouelleil A."/>
            <person name="Alvarado L."/>
            <person name="Arachchi H.M."/>
            <person name="Berlin A."/>
            <person name="Brown A."/>
            <person name="Chapman S.B."/>
            <person name="Chen Z."/>
            <person name="Dunbar C."/>
            <person name="Freedman E."/>
            <person name="Gearin G."/>
            <person name="Gellesch M."/>
            <person name="Goldberg J."/>
            <person name="Griggs A."/>
            <person name="Gujja S."/>
            <person name="Heiman D."/>
            <person name="Howarth C."/>
            <person name="Larson L."/>
            <person name="Lui A."/>
            <person name="MacDonald P.J.P."/>
            <person name="Montmayeur A."/>
            <person name="Murphy C."/>
            <person name="Neiman D."/>
            <person name="Pearson M."/>
            <person name="Priest M."/>
            <person name="Roberts A."/>
            <person name="Saif S."/>
            <person name="Shea T."/>
            <person name="Shenoy N."/>
            <person name="Sisk P."/>
            <person name="Stolte C."/>
            <person name="Sykes S."/>
            <person name="Wortman J."/>
            <person name="Nusbaum C."/>
            <person name="Birren B."/>
        </authorList>
    </citation>
    <scope>NUCLEOTIDE SEQUENCE [LARGE SCALE GENOMIC DNA]</scope>
    <source>
        <strain evidence="3 4">1_3_50AFAA</strain>
    </source>
</reference>
<evidence type="ECO:0000313" key="3">
    <source>
        <dbReference type="EMBL" id="KGF55161.1"/>
    </source>
</evidence>
<keyword evidence="4" id="KW-1185">Reference proteome</keyword>
<dbReference type="SUPFAM" id="SSF101498">
    <property type="entry name" value="Anti-sigma factor FlgM"/>
    <property type="match status" value="1"/>
</dbReference>
<dbReference type="EMBL" id="ADLO01000063">
    <property type="protein sequence ID" value="KGF55161.1"/>
    <property type="molecule type" value="Genomic_DNA"/>
</dbReference>
<accession>A0A096B824</accession>
<sequence length="103" mass="11710">MFSEYSIHRVSVPGAGRSPQAGAAHSTSRPQAERQVYDQFQLSIQPSGEETRMKELVGRISQEIRIRPTCREIESLQAQIREGRYQPDPQEIAARMLLQKEAD</sequence>
<dbReference type="InterPro" id="IPR035890">
    <property type="entry name" value="Anti-sigma-28_factor_FlgM_sf"/>
</dbReference>
<dbReference type="HOGENOM" id="CLU_2258896_0_0_9"/>
<gene>
    <name evidence="3" type="ORF">HMPREF9460_02228</name>
</gene>
<evidence type="ECO:0000259" key="2">
    <source>
        <dbReference type="Pfam" id="PF04316"/>
    </source>
</evidence>
<dbReference type="InterPro" id="IPR031316">
    <property type="entry name" value="FlgM_C"/>
</dbReference>
<dbReference type="Proteomes" id="UP000029585">
    <property type="component" value="Unassembled WGS sequence"/>
</dbReference>
<evidence type="ECO:0000313" key="4">
    <source>
        <dbReference type="Proteomes" id="UP000029585"/>
    </source>
</evidence>
<dbReference type="PATRIC" id="fig|742738.3.peg.2290"/>
<comment type="caution">
    <text evidence="3">The sequence shown here is derived from an EMBL/GenBank/DDBJ whole genome shotgun (WGS) entry which is preliminary data.</text>
</comment>
<evidence type="ECO:0000256" key="1">
    <source>
        <dbReference type="SAM" id="MobiDB-lite"/>
    </source>
</evidence>
<organism evidence="3 4">
    <name type="scientific">Flavonifractor plautii 1_3_50AFAA</name>
    <dbReference type="NCBI Taxonomy" id="742738"/>
    <lineage>
        <taxon>Bacteria</taxon>
        <taxon>Bacillati</taxon>
        <taxon>Bacillota</taxon>
        <taxon>Clostridia</taxon>
        <taxon>Eubacteriales</taxon>
        <taxon>Oscillospiraceae</taxon>
        <taxon>Flavonifractor</taxon>
    </lineage>
</organism>
<proteinExistence type="predicted"/>
<dbReference type="AlphaFoldDB" id="A0A096B824"/>
<protein>
    <recommendedName>
        <fullName evidence="2">Anti-sigma-28 factor FlgM C-terminal domain-containing protein</fullName>
    </recommendedName>
</protein>